<keyword evidence="9 12" id="KW-0201">Cytochrome c-type biogenesis</keyword>
<feature type="transmembrane region" description="Helical" evidence="13">
    <location>
        <begin position="102"/>
        <end position="128"/>
    </location>
</feature>
<reference evidence="14 15" key="1">
    <citation type="submission" date="2019-02" db="EMBL/GenBank/DDBJ databases">
        <title>Halieaceae_genomes.</title>
        <authorList>
            <person name="Li S.-H."/>
        </authorList>
    </citation>
    <scope>NUCLEOTIDE SEQUENCE [LARGE SCALE GENOMIC DNA]</scope>
    <source>
        <strain evidence="14 15">JH123</strain>
    </source>
</reference>
<keyword evidence="8 13" id="KW-0812">Transmembrane</keyword>
<comment type="function">
    <text evidence="1 12">Required for the export of heme to the periplasm for the biogenesis of c-type cytochromes.</text>
</comment>
<accession>A0ABY6Q6V8</accession>
<evidence type="ECO:0000313" key="14">
    <source>
        <dbReference type="EMBL" id="UZP75019.1"/>
    </source>
</evidence>
<evidence type="ECO:0000256" key="13">
    <source>
        <dbReference type="SAM" id="Phobius"/>
    </source>
</evidence>
<dbReference type="InterPro" id="IPR003544">
    <property type="entry name" value="Cyt_c_biogenesis_CcmB"/>
</dbReference>
<evidence type="ECO:0000256" key="3">
    <source>
        <dbReference type="ARBA" id="ARBA00010544"/>
    </source>
</evidence>
<protein>
    <recommendedName>
        <fullName evidence="4 12">Heme exporter protein B</fullName>
    </recommendedName>
</protein>
<evidence type="ECO:0000256" key="11">
    <source>
        <dbReference type="ARBA" id="ARBA00023136"/>
    </source>
</evidence>
<dbReference type="NCBIfam" id="TIGR01190">
    <property type="entry name" value="ccmB"/>
    <property type="match status" value="1"/>
</dbReference>
<evidence type="ECO:0000256" key="10">
    <source>
        <dbReference type="ARBA" id="ARBA00022989"/>
    </source>
</evidence>
<evidence type="ECO:0000256" key="5">
    <source>
        <dbReference type="ARBA" id="ARBA00022448"/>
    </source>
</evidence>
<feature type="transmembrane region" description="Helical" evidence="13">
    <location>
        <begin position="57"/>
        <end position="82"/>
    </location>
</feature>
<feature type="transmembrane region" description="Helical" evidence="13">
    <location>
        <begin position="32"/>
        <end position="50"/>
    </location>
</feature>
<proteinExistence type="inferred from homology"/>
<keyword evidence="5 12" id="KW-0813">Transport</keyword>
<keyword evidence="15" id="KW-1185">Reference proteome</keyword>
<comment type="subcellular location">
    <subcellularLocation>
        <location evidence="2">Cell inner membrane</location>
        <topology evidence="2">Multi-pass membrane protein</topology>
    </subcellularLocation>
</comment>
<comment type="similarity">
    <text evidence="3 12">Belongs to the CcmB/CycW/HelB family.</text>
</comment>
<evidence type="ECO:0000256" key="9">
    <source>
        <dbReference type="ARBA" id="ARBA00022748"/>
    </source>
</evidence>
<name>A0ABY6Q6V8_9GAMM</name>
<dbReference type="EMBL" id="CP036501">
    <property type="protein sequence ID" value="UZP75019.1"/>
    <property type="molecule type" value="Genomic_DNA"/>
</dbReference>
<evidence type="ECO:0000256" key="8">
    <source>
        <dbReference type="ARBA" id="ARBA00022692"/>
    </source>
</evidence>
<evidence type="ECO:0000256" key="7">
    <source>
        <dbReference type="ARBA" id="ARBA00022519"/>
    </source>
</evidence>
<keyword evidence="11 12" id="KW-0472">Membrane</keyword>
<dbReference type="PANTHER" id="PTHR30070:SF1">
    <property type="entry name" value="CYTOCHROME C BIOGENESIS B-RELATED"/>
    <property type="match status" value="1"/>
</dbReference>
<keyword evidence="10 13" id="KW-1133">Transmembrane helix</keyword>
<evidence type="ECO:0000256" key="6">
    <source>
        <dbReference type="ARBA" id="ARBA00022475"/>
    </source>
</evidence>
<keyword evidence="7 12" id="KW-0997">Cell inner membrane</keyword>
<evidence type="ECO:0000256" key="12">
    <source>
        <dbReference type="PIRNR" id="PIRNR002764"/>
    </source>
</evidence>
<feature type="transmembrane region" description="Helical" evidence="13">
    <location>
        <begin position="203"/>
        <end position="226"/>
    </location>
</feature>
<feature type="transmembrane region" description="Helical" evidence="13">
    <location>
        <begin position="140"/>
        <end position="163"/>
    </location>
</feature>
<organism evidence="14 15">
    <name type="scientific">Candidatus Paraluminiphilus aquimaris</name>
    <dbReference type="NCBI Taxonomy" id="2518994"/>
    <lineage>
        <taxon>Bacteria</taxon>
        <taxon>Pseudomonadati</taxon>
        <taxon>Pseudomonadota</taxon>
        <taxon>Gammaproteobacteria</taxon>
        <taxon>Cellvibrionales</taxon>
        <taxon>Halieaceae</taxon>
        <taxon>Candidatus Paraluminiphilus</taxon>
    </lineage>
</organism>
<sequence length="232" mass="23989">MVSKSGELNVPQFLWGQTRRHLGLLIASPGEIVNPLLFFLLVVILFPLGLGPDPAQLALLAPGILWVVALLANLMICMRLFVDDYEDGSLEQLAMAPLPLPVAVLPQLLASWLASGFLLSLVSPLFGVMLGLPLSAASTLVVSLLLGTLIMLLLGGVGAALTVGVQRGGILLALLILPLYVPILIAGTRALEEATHQGDPTVALALLGAGVTGGLILAPVAIAAGLRVSLEL</sequence>
<keyword evidence="6 12" id="KW-1003">Cell membrane</keyword>
<evidence type="ECO:0000256" key="2">
    <source>
        <dbReference type="ARBA" id="ARBA00004429"/>
    </source>
</evidence>
<evidence type="ECO:0000313" key="15">
    <source>
        <dbReference type="Proteomes" id="UP001317963"/>
    </source>
</evidence>
<dbReference type="PIRSF" id="PIRSF002764">
    <property type="entry name" value="CcmB"/>
    <property type="match status" value="1"/>
</dbReference>
<feature type="transmembrane region" description="Helical" evidence="13">
    <location>
        <begin position="169"/>
        <end position="191"/>
    </location>
</feature>
<dbReference type="Proteomes" id="UP001317963">
    <property type="component" value="Chromosome"/>
</dbReference>
<dbReference type="Pfam" id="PF03379">
    <property type="entry name" value="CcmB"/>
    <property type="match status" value="1"/>
</dbReference>
<evidence type="ECO:0000256" key="1">
    <source>
        <dbReference type="ARBA" id="ARBA00002442"/>
    </source>
</evidence>
<dbReference type="PANTHER" id="PTHR30070">
    <property type="entry name" value="HEME EXPORTER PROTEIN B"/>
    <property type="match status" value="1"/>
</dbReference>
<dbReference type="InterPro" id="IPR026031">
    <property type="entry name" value="Cyt_c_CcmB_bac"/>
</dbReference>
<dbReference type="RefSeq" id="WP_279241488.1">
    <property type="nucleotide sequence ID" value="NZ_CP036501.1"/>
</dbReference>
<evidence type="ECO:0000256" key="4">
    <source>
        <dbReference type="ARBA" id="ARBA00016452"/>
    </source>
</evidence>
<dbReference type="PRINTS" id="PR01414">
    <property type="entry name" value="CCMBBIOGNSIS"/>
</dbReference>
<gene>
    <name evidence="14" type="primary">ccmB</name>
    <name evidence="14" type="ORF">E0F26_09850</name>
</gene>